<feature type="transmembrane region" description="Helical" evidence="5">
    <location>
        <begin position="57"/>
        <end position="75"/>
    </location>
</feature>
<organism evidence="6 7">
    <name type="scientific">Acromyrmex insinuator</name>
    <dbReference type="NCBI Taxonomy" id="230686"/>
    <lineage>
        <taxon>Eukaryota</taxon>
        <taxon>Metazoa</taxon>
        <taxon>Ecdysozoa</taxon>
        <taxon>Arthropoda</taxon>
        <taxon>Hexapoda</taxon>
        <taxon>Insecta</taxon>
        <taxon>Pterygota</taxon>
        <taxon>Neoptera</taxon>
        <taxon>Endopterygota</taxon>
        <taxon>Hymenoptera</taxon>
        <taxon>Apocrita</taxon>
        <taxon>Aculeata</taxon>
        <taxon>Formicoidea</taxon>
        <taxon>Formicidae</taxon>
        <taxon>Myrmicinae</taxon>
        <taxon>Acromyrmex</taxon>
    </lineage>
</organism>
<evidence type="ECO:0000256" key="5">
    <source>
        <dbReference type="SAM" id="Phobius"/>
    </source>
</evidence>
<dbReference type="PANTHER" id="PTHR13531">
    <property type="entry name" value="GEO07735P1-RELATED-RELATED"/>
    <property type="match status" value="1"/>
</dbReference>
<reference evidence="6" key="1">
    <citation type="submission" date="2020-02" db="EMBL/GenBank/DDBJ databases">
        <title>Relaxed selection underlies rapid genomic changes in the transitions from sociality to social parasitism in ants.</title>
        <authorList>
            <person name="Bi X."/>
        </authorList>
    </citation>
    <scope>NUCLEOTIDE SEQUENCE</scope>
    <source>
        <strain evidence="6">BGI-DK2013a</strain>
        <tissue evidence="6">Whole body</tissue>
    </source>
</reference>
<dbReference type="GO" id="GO:0035869">
    <property type="term" value="C:ciliary transition zone"/>
    <property type="evidence" value="ECO:0007669"/>
    <property type="project" value="TreeGrafter"/>
</dbReference>
<evidence type="ECO:0000256" key="2">
    <source>
        <dbReference type="ARBA" id="ARBA00022692"/>
    </source>
</evidence>
<dbReference type="Proteomes" id="UP000667349">
    <property type="component" value="Unassembled WGS sequence"/>
</dbReference>
<dbReference type="InterPro" id="IPR019184">
    <property type="entry name" value="Uncharacterised_TM-17"/>
</dbReference>
<keyword evidence="3 5" id="KW-1133">Transmembrane helix</keyword>
<name>A0A836E6T2_9HYME</name>
<dbReference type="AlphaFoldDB" id="A0A836E6T2"/>
<evidence type="ECO:0000256" key="1">
    <source>
        <dbReference type="ARBA" id="ARBA00004141"/>
    </source>
</evidence>
<feature type="non-terminal residue" evidence="6">
    <location>
        <position position="1"/>
    </location>
</feature>
<keyword evidence="4 5" id="KW-0472">Membrane</keyword>
<feature type="transmembrane region" description="Helical" evidence="5">
    <location>
        <begin position="87"/>
        <end position="109"/>
    </location>
</feature>
<feature type="non-terminal residue" evidence="6">
    <location>
        <position position="205"/>
    </location>
</feature>
<evidence type="ECO:0000313" key="7">
    <source>
        <dbReference type="Proteomes" id="UP000667349"/>
    </source>
</evidence>
<protein>
    <submittedName>
        <fullName evidence="6">TM17B protein</fullName>
    </submittedName>
</protein>
<dbReference type="GO" id="GO:0016020">
    <property type="term" value="C:membrane"/>
    <property type="evidence" value="ECO:0007669"/>
    <property type="project" value="UniProtKB-SubCell"/>
</dbReference>
<proteinExistence type="predicted"/>
<dbReference type="PANTHER" id="PTHR13531:SF6">
    <property type="entry name" value="TMEM (HUMAN TRANSMEMBRANE PROTEIN) HOMOLOG"/>
    <property type="match status" value="1"/>
</dbReference>
<feature type="transmembrane region" description="Helical" evidence="5">
    <location>
        <begin position="6"/>
        <end position="30"/>
    </location>
</feature>
<sequence>MTTFEMLVLATLVAAMMWKTSVVIASNHLFPGLAYHDRKKEFYDIGNQIQSNLPLQMALYFNVWMYPVWFFIIFINLDVKYYYLTDVYKFITVAVFIIISVLEGIRLYLGYLGNLAEKILLISIQIPELASFWLISTLIHFPLEMFLLFDSKTRPHFSEIIINSIMAFLLVTEIITATVALKKSADHHAKRFYVAQLYGIDDSRH</sequence>
<keyword evidence="7" id="KW-1185">Reference proteome</keyword>
<comment type="subcellular location">
    <subcellularLocation>
        <location evidence="1">Membrane</location>
        <topology evidence="1">Multi-pass membrane protein</topology>
    </subcellularLocation>
</comment>
<dbReference type="Pfam" id="PF09799">
    <property type="entry name" value="Transmemb_17"/>
    <property type="match status" value="1"/>
</dbReference>
<comment type="caution">
    <text evidence="6">The sequence shown here is derived from an EMBL/GenBank/DDBJ whole genome shotgun (WGS) entry which is preliminary data.</text>
</comment>
<accession>A0A836E6T2</accession>
<evidence type="ECO:0000256" key="3">
    <source>
        <dbReference type="ARBA" id="ARBA00022989"/>
    </source>
</evidence>
<feature type="transmembrane region" description="Helical" evidence="5">
    <location>
        <begin position="130"/>
        <end position="149"/>
    </location>
</feature>
<keyword evidence="2 5" id="KW-0812">Transmembrane</keyword>
<dbReference type="GO" id="GO:1905515">
    <property type="term" value="P:non-motile cilium assembly"/>
    <property type="evidence" value="ECO:0007669"/>
    <property type="project" value="TreeGrafter"/>
</dbReference>
<evidence type="ECO:0000313" key="6">
    <source>
        <dbReference type="EMBL" id="KAG5313331.1"/>
    </source>
</evidence>
<evidence type="ECO:0000256" key="4">
    <source>
        <dbReference type="ARBA" id="ARBA00023136"/>
    </source>
</evidence>
<gene>
    <name evidence="6" type="primary">Tmem17b</name>
    <name evidence="6" type="ORF">G6Z75_0002386</name>
</gene>
<feature type="transmembrane region" description="Helical" evidence="5">
    <location>
        <begin position="161"/>
        <end position="181"/>
    </location>
</feature>
<dbReference type="EMBL" id="JAANHZ010000254">
    <property type="protein sequence ID" value="KAG5313331.1"/>
    <property type="molecule type" value="Genomic_DNA"/>
</dbReference>